<dbReference type="InterPro" id="IPR054505">
    <property type="entry name" value="Myb_DNA-bind_8"/>
</dbReference>
<evidence type="ECO:0000313" key="3">
    <source>
        <dbReference type="EMBL" id="KAJ8068699.1"/>
    </source>
</evidence>
<name>A0A9X0ATL6_9HELO</name>
<proteinExistence type="predicted"/>
<feature type="domain" description="Myb-like DNA-binding" evidence="2">
    <location>
        <begin position="6"/>
        <end position="59"/>
    </location>
</feature>
<dbReference type="EMBL" id="JAPEIS010000002">
    <property type="protein sequence ID" value="KAJ8068699.1"/>
    <property type="molecule type" value="Genomic_DNA"/>
</dbReference>
<evidence type="ECO:0000259" key="2">
    <source>
        <dbReference type="Pfam" id="PF22980"/>
    </source>
</evidence>
<feature type="region of interest" description="Disordered" evidence="1">
    <location>
        <begin position="38"/>
        <end position="122"/>
    </location>
</feature>
<gene>
    <name evidence="3" type="ORF">OCU04_002398</name>
</gene>
<feature type="compositionally biased region" description="Low complexity" evidence="1">
    <location>
        <begin position="83"/>
        <end position="96"/>
    </location>
</feature>
<reference evidence="3" key="1">
    <citation type="submission" date="2022-11" db="EMBL/GenBank/DDBJ databases">
        <title>Genome Resource of Sclerotinia nivalis Strain SnTB1, a Plant Pathogen Isolated from American Ginseng.</title>
        <authorList>
            <person name="Fan S."/>
        </authorList>
    </citation>
    <scope>NUCLEOTIDE SEQUENCE</scope>
    <source>
        <strain evidence="3">SnTB1</strain>
    </source>
</reference>
<feature type="compositionally biased region" description="Basic and acidic residues" evidence="1">
    <location>
        <begin position="66"/>
        <end position="80"/>
    </location>
</feature>
<accession>A0A9X0ATL6</accession>
<comment type="caution">
    <text evidence="3">The sequence shown here is derived from an EMBL/GenBank/DDBJ whole genome shotgun (WGS) entry which is preliminary data.</text>
</comment>
<organism evidence="3 4">
    <name type="scientific">Sclerotinia nivalis</name>
    <dbReference type="NCBI Taxonomy" id="352851"/>
    <lineage>
        <taxon>Eukaryota</taxon>
        <taxon>Fungi</taxon>
        <taxon>Dikarya</taxon>
        <taxon>Ascomycota</taxon>
        <taxon>Pezizomycotina</taxon>
        <taxon>Leotiomycetes</taxon>
        <taxon>Helotiales</taxon>
        <taxon>Sclerotiniaceae</taxon>
        <taxon>Sclerotinia</taxon>
    </lineage>
</organism>
<dbReference type="AlphaFoldDB" id="A0A9X0ATL6"/>
<keyword evidence="4" id="KW-1185">Reference proteome</keyword>
<sequence>MSTESTEDQKLLQAVFKQIDLANISLNFDQLAQDLGIVGGKNPKGAASKRWSRYKQKNGLVSGKSAKNESGDDAETDIKSEPNAGNGKKIGKAAGTANGGKKAGSKKRKLIKDEDEDEDEPE</sequence>
<feature type="compositionally biased region" description="Acidic residues" evidence="1">
    <location>
        <begin position="113"/>
        <end position="122"/>
    </location>
</feature>
<evidence type="ECO:0000313" key="4">
    <source>
        <dbReference type="Proteomes" id="UP001152300"/>
    </source>
</evidence>
<dbReference type="Pfam" id="PF22980">
    <property type="entry name" value="Myb_DNA-bind_8"/>
    <property type="match status" value="1"/>
</dbReference>
<dbReference type="Proteomes" id="UP001152300">
    <property type="component" value="Unassembled WGS sequence"/>
</dbReference>
<protein>
    <recommendedName>
        <fullName evidence="2">Myb-like DNA-binding domain-containing protein</fullName>
    </recommendedName>
</protein>
<dbReference type="OrthoDB" id="3540790at2759"/>
<evidence type="ECO:0000256" key="1">
    <source>
        <dbReference type="SAM" id="MobiDB-lite"/>
    </source>
</evidence>